<feature type="region of interest" description="Disordered" evidence="1">
    <location>
        <begin position="84"/>
        <end position="110"/>
    </location>
</feature>
<name>A0A2P6MMS2_9EUKA</name>
<dbReference type="EMBL" id="MDYQ01000718">
    <property type="protein sequence ID" value="PRP72995.1"/>
    <property type="molecule type" value="Genomic_DNA"/>
</dbReference>
<evidence type="ECO:0000313" key="3">
    <source>
        <dbReference type="Proteomes" id="UP000241769"/>
    </source>
</evidence>
<dbReference type="Proteomes" id="UP000241769">
    <property type="component" value="Unassembled WGS sequence"/>
</dbReference>
<dbReference type="AlphaFoldDB" id="A0A2P6MMS2"/>
<gene>
    <name evidence="2" type="ORF">PROFUN_14658</name>
</gene>
<evidence type="ECO:0000256" key="1">
    <source>
        <dbReference type="SAM" id="MobiDB-lite"/>
    </source>
</evidence>
<organism evidence="2 3">
    <name type="scientific">Planoprotostelium fungivorum</name>
    <dbReference type="NCBI Taxonomy" id="1890364"/>
    <lineage>
        <taxon>Eukaryota</taxon>
        <taxon>Amoebozoa</taxon>
        <taxon>Evosea</taxon>
        <taxon>Variosea</taxon>
        <taxon>Cavosteliida</taxon>
        <taxon>Cavosteliaceae</taxon>
        <taxon>Planoprotostelium</taxon>
    </lineage>
</organism>
<sequence length="131" mass="15520">MSTSDQGKWKEEDENSCRQISIPFQSQKFQVKNEFSKIETSLQFHKLFFDYEYFLPNVTHWSSILDWYFWDMVIIKAPMAPPPDSNHPYLPPHHPKLPRPAPSCPNPYRPRPLPHNPSPYRVTHHACQGWC</sequence>
<keyword evidence="3" id="KW-1185">Reference proteome</keyword>
<evidence type="ECO:0000313" key="2">
    <source>
        <dbReference type="EMBL" id="PRP72995.1"/>
    </source>
</evidence>
<protein>
    <submittedName>
        <fullName evidence="2">SelT-like protein-like isoform 2</fullName>
    </submittedName>
</protein>
<proteinExistence type="predicted"/>
<reference evidence="2 3" key="1">
    <citation type="journal article" date="2018" name="Genome Biol. Evol.">
        <title>Multiple Roots of Fruiting Body Formation in Amoebozoa.</title>
        <authorList>
            <person name="Hillmann F."/>
            <person name="Forbes G."/>
            <person name="Novohradska S."/>
            <person name="Ferling I."/>
            <person name="Riege K."/>
            <person name="Groth M."/>
            <person name="Westermann M."/>
            <person name="Marz M."/>
            <person name="Spaller T."/>
            <person name="Winckler T."/>
            <person name="Schaap P."/>
            <person name="Glockner G."/>
        </authorList>
    </citation>
    <scope>NUCLEOTIDE SEQUENCE [LARGE SCALE GENOMIC DNA]</scope>
    <source>
        <strain evidence="2 3">Jena</strain>
    </source>
</reference>
<accession>A0A2P6MMS2</accession>
<dbReference type="InParanoid" id="A0A2P6MMS2"/>
<comment type="caution">
    <text evidence="2">The sequence shown here is derived from an EMBL/GenBank/DDBJ whole genome shotgun (WGS) entry which is preliminary data.</text>
</comment>